<dbReference type="EMBL" id="PCRP01000029">
    <property type="protein sequence ID" value="PIP23708.1"/>
    <property type="molecule type" value="Genomic_DNA"/>
</dbReference>
<comment type="function">
    <text evidence="5">Forms part of the ribosomal stalk, playing a central role in the interaction of the ribosome with GTP-bound translation factors.</text>
</comment>
<evidence type="ECO:0000256" key="5">
    <source>
        <dbReference type="HAMAP-Rule" id="MF_00362"/>
    </source>
</evidence>
<dbReference type="NCBIfam" id="NF000955">
    <property type="entry name" value="PRK00099.1-1"/>
    <property type="match status" value="1"/>
</dbReference>
<keyword evidence="5" id="KW-0699">rRNA-binding</keyword>
<proteinExistence type="inferred from homology"/>
<evidence type="ECO:0000313" key="7">
    <source>
        <dbReference type="Proteomes" id="UP000230273"/>
    </source>
</evidence>
<protein>
    <recommendedName>
        <fullName evidence="4 5">Large ribosomal subunit protein uL10</fullName>
    </recommendedName>
</protein>
<dbReference type="GO" id="GO:0005840">
    <property type="term" value="C:ribosome"/>
    <property type="evidence" value="ECO:0007669"/>
    <property type="project" value="UniProtKB-KW"/>
</dbReference>
<gene>
    <name evidence="5 6" type="primary">rplJ</name>
    <name evidence="6" type="ORF">COX36_01835</name>
</gene>
<dbReference type="Gene3D" id="3.30.70.1730">
    <property type="match status" value="1"/>
</dbReference>
<dbReference type="SUPFAM" id="SSF160369">
    <property type="entry name" value="Ribosomal protein L10-like"/>
    <property type="match status" value="1"/>
</dbReference>
<evidence type="ECO:0000256" key="2">
    <source>
        <dbReference type="ARBA" id="ARBA00022980"/>
    </source>
</evidence>
<name>A0A2G9YWT2_9BACT</name>
<dbReference type="PANTHER" id="PTHR11560">
    <property type="entry name" value="39S RIBOSOMAL PROTEIN L10, MITOCHONDRIAL"/>
    <property type="match status" value="1"/>
</dbReference>
<evidence type="ECO:0000256" key="1">
    <source>
        <dbReference type="ARBA" id="ARBA00008889"/>
    </source>
</evidence>
<dbReference type="GO" id="GO:0006412">
    <property type="term" value="P:translation"/>
    <property type="evidence" value="ECO:0007669"/>
    <property type="project" value="UniProtKB-UniRule"/>
</dbReference>
<dbReference type="Gene3D" id="6.10.250.290">
    <property type="match status" value="1"/>
</dbReference>
<evidence type="ECO:0000256" key="4">
    <source>
        <dbReference type="ARBA" id="ARBA00035202"/>
    </source>
</evidence>
<keyword evidence="5" id="KW-0694">RNA-binding</keyword>
<comment type="similarity">
    <text evidence="1 5">Belongs to the universal ribosomal protein uL10 family.</text>
</comment>
<comment type="subunit">
    <text evidence="5">Part of the ribosomal stalk of the 50S ribosomal subunit. The N-terminus interacts with L11 and the large rRNA to form the base of the stalk. The C-terminus forms an elongated spine to which L12 dimers bind in a sequential fashion forming a multimeric L10(L12)X complex.</text>
</comment>
<dbReference type="InterPro" id="IPR001790">
    <property type="entry name" value="Ribosomal_uL10"/>
</dbReference>
<dbReference type="InterPro" id="IPR047865">
    <property type="entry name" value="Ribosomal_uL10_bac_type"/>
</dbReference>
<reference evidence="6 7" key="1">
    <citation type="submission" date="2017-09" db="EMBL/GenBank/DDBJ databases">
        <title>Depth-based differentiation of microbial function through sediment-hosted aquifers and enrichment of novel symbionts in the deep terrestrial subsurface.</title>
        <authorList>
            <person name="Probst A.J."/>
            <person name="Ladd B."/>
            <person name="Jarett J.K."/>
            <person name="Geller-Mcgrath D.E."/>
            <person name="Sieber C.M."/>
            <person name="Emerson J.B."/>
            <person name="Anantharaman K."/>
            <person name="Thomas B.C."/>
            <person name="Malmstrom R."/>
            <person name="Stieglmeier M."/>
            <person name="Klingl A."/>
            <person name="Woyke T."/>
            <person name="Ryan C.M."/>
            <person name="Banfield J.F."/>
        </authorList>
    </citation>
    <scope>NUCLEOTIDE SEQUENCE [LARGE SCALE GENOMIC DNA]</scope>
    <source>
        <strain evidence="6">CG23_combo_of_CG06-09_8_20_14_all_38_19</strain>
    </source>
</reference>
<dbReference type="Pfam" id="PF00466">
    <property type="entry name" value="Ribosomal_L10"/>
    <property type="match status" value="1"/>
</dbReference>
<dbReference type="InterPro" id="IPR043141">
    <property type="entry name" value="Ribosomal_uL10-like_sf"/>
</dbReference>
<dbReference type="Proteomes" id="UP000230273">
    <property type="component" value="Unassembled WGS sequence"/>
</dbReference>
<evidence type="ECO:0000313" key="6">
    <source>
        <dbReference type="EMBL" id="PIP23708.1"/>
    </source>
</evidence>
<organism evidence="6 7">
    <name type="scientific">Candidatus Nealsonbacteria bacterium CG23_combo_of_CG06-09_8_20_14_all_38_19</name>
    <dbReference type="NCBI Taxonomy" id="1974721"/>
    <lineage>
        <taxon>Bacteria</taxon>
        <taxon>Candidatus Nealsoniibacteriota</taxon>
    </lineage>
</organism>
<dbReference type="AlphaFoldDB" id="A0A2G9YWT2"/>
<accession>A0A2G9YWT2</accession>
<comment type="caution">
    <text evidence="6">The sequence shown here is derived from an EMBL/GenBank/DDBJ whole genome shotgun (WGS) entry which is preliminary data.</text>
</comment>
<keyword evidence="3 5" id="KW-0687">Ribonucleoprotein</keyword>
<dbReference type="GO" id="GO:1990904">
    <property type="term" value="C:ribonucleoprotein complex"/>
    <property type="evidence" value="ECO:0007669"/>
    <property type="project" value="UniProtKB-KW"/>
</dbReference>
<dbReference type="CDD" id="cd05797">
    <property type="entry name" value="Ribosomal_L10"/>
    <property type="match status" value="1"/>
</dbReference>
<dbReference type="InterPro" id="IPR022973">
    <property type="entry name" value="Ribosomal_uL10_bac"/>
</dbReference>
<evidence type="ECO:0000256" key="3">
    <source>
        <dbReference type="ARBA" id="ARBA00023274"/>
    </source>
</evidence>
<keyword evidence="2 5" id="KW-0689">Ribosomal protein</keyword>
<dbReference type="HAMAP" id="MF_00362">
    <property type="entry name" value="Ribosomal_uL10"/>
    <property type="match status" value="1"/>
</dbReference>
<dbReference type="GO" id="GO:0070180">
    <property type="term" value="F:large ribosomal subunit rRNA binding"/>
    <property type="evidence" value="ECO:0007669"/>
    <property type="project" value="UniProtKB-UniRule"/>
</dbReference>
<sequence length="185" mass="20413">MSSFAKATENTVALTRDQKNKIIEDLKEKISRQKAIVFVDLAGLKVKEISNLRKRFKAVGSELKVAKKTLMNIVFKTANLPIETKKLPGEIAVGLGYQDEISPAKTLWQFSQENPNLNLKILGGILENQFIPTERVIELAKLPTKEQLLGRLVGGIASPMSGMLNVLQGNTKNLVSVLSRIKSES</sequence>